<dbReference type="EMBL" id="DXEL01000048">
    <property type="protein sequence ID" value="HIX74792.1"/>
    <property type="molecule type" value="Genomic_DNA"/>
</dbReference>
<feature type="signal peptide" evidence="1">
    <location>
        <begin position="1"/>
        <end position="17"/>
    </location>
</feature>
<organism evidence="2 3">
    <name type="scientific">Candidatus Parabacteroides intestinipullorum</name>
    <dbReference type="NCBI Taxonomy" id="2838723"/>
    <lineage>
        <taxon>Bacteria</taxon>
        <taxon>Pseudomonadati</taxon>
        <taxon>Bacteroidota</taxon>
        <taxon>Bacteroidia</taxon>
        <taxon>Bacteroidales</taxon>
        <taxon>Tannerellaceae</taxon>
        <taxon>Parabacteroides</taxon>
    </lineage>
</organism>
<dbReference type="PROSITE" id="PS51257">
    <property type="entry name" value="PROKAR_LIPOPROTEIN"/>
    <property type="match status" value="1"/>
</dbReference>
<reference evidence="2" key="2">
    <citation type="submission" date="2021-04" db="EMBL/GenBank/DDBJ databases">
        <authorList>
            <person name="Gilroy R."/>
        </authorList>
    </citation>
    <scope>NUCLEOTIDE SEQUENCE</scope>
    <source>
        <strain evidence="2">ChiGjej6B6-14162</strain>
    </source>
</reference>
<evidence type="ECO:0000313" key="2">
    <source>
        <dbReference type="EMBL" id="HIX74792.1"/>
    </source>
</evidence>
<dbReference type="Proteomes" id="UP000886740">
    <property type="component" value="Unassembled WGS sequence"/>
</dbReference>
<feature type="chain" id="PRO_5038669260" description="Lipoprotein" evidence="1">
    <location>
        <begin position="18"/>
        <end position="167"/>
    </location>
</feature>
<proteinExistence type="predicted"/>
<sequence>MKRVVFCWLWMTCLVLGLTGCETTHVVPVEGLIPNRGELECIWMPLEEWEELFGTDLETRSYLINSKGQALELLGEDFLKRYPDYSSVDYTRYSLILTWCWYPISELDKASGYAVEDGPSGIKVKSYFNFSQGHFSEDMYGGVFAFFVDRLPDETEVGFSVNYGVYE</sequence>
<evidence type="ECO:0008006" key="4">
    <source>
        <dbReference type="Google" id="ProtNLM"/>
    </source>
</evidence>
<evidence type="ECO:0000256" key="1">
    <source>
        <dbReference type="SAM" id="SignalP"/>
    </source>
</evidence>
<name>A0A9D1X8C6_9BACT</name>
<protein>
    <recommendedName>
        <fullName evidence="4">Lipoprotein</fullName>
    </recommendedName>
</protein>
<dbReference type="AlphaFoldDB" id="A0A9D1X8C6"/>
<reference evidence="2" key="1">
    <citation type="journal article" date="2021" name="PeerJ">
        <title>Extensive microbial diversity within the chicken gut microbiome revealed by metagenomics and culture.</title>
        <authorList>
            <person name="Gilroy R."/>
            <person name="Ravi A."/>
            <person name="Getino M."/>
            <person name="Pursley I."/>
            <person name="Horton D.L."/>
            <person name="Alikhan N.F."/>
            <person name="Baker D."/>
            <person name="Gharbi K."/>
            <person name="Hall N."/>
            <person name="Watson M."/>
            <person name="Adriaenssens E.M."/>
            <person name="Foster-Nyarko E."/>
            <person name="Jarju S."/>
            <person name="Secka A."/>
            <person name="Antonio M."/>
            <person name="Oren A."/>
            <person name="Chaudhuri R.R."/>
            <person name="La Ragione R."/>
            <person name="Hildebrand F."/>
            <person name="Pallen M.J."/>
        </authorList>
    </citation>
    <scope>NUCLEOTIDE SEQUENCE</scope>
    <source>
        <strain evidence="2">ChiGjej6B6-14162</strain>
    </source>
</reference>
<accession>A0A9D1X8C6</accession>
<comment type="caution">
    <text evidence="2">The sequence shown here is derived from an EMBL/GenBank/DDBJ whole genome shotgun (WGS) entry which is preliminary data.</text>
</comment>
<evidence type="ECO:0000313" key="3">
    <source>
        <dbReference type="Proteomes" id="UP000886740"/>
    </source>
</evidence>
<keyword evidence="1" id="KW-0732">Signal</keyword>
<gene>
    <name evidence="2" type="ORF">H9977_07150</name>
</gene>